<evidence type="ECO:0000256" key="2">
    <source>
        <dbReference type="ARBA" id="ARBA00022490"/>
    </source>
</evidence>
<dbReference type="Pfam" id="PF02798">
    <property type="entry name" value="GST_N"/>
    <property type="match status" value="1"/>
</dbReference>
<dbReference type="Gene3D" id="3.40.30.10">
    <property type="entry name" value="Glutaredoxin"/>
    <property type="match status" value="1"/>
</dbReference>
<organism evidence="5 6">
    <name type="scientific">Pythium insidiosum</name>
    <name type="common">Pythiosis disease agent</name>
    <dbReference type="NCBI Taxonomy" id="114742"/>
    <lineage>
        <taxon>Eukaryota</taxon>
        <taxon>Sar</taxon>
        <taxon>Stramenopiles</taxon>
        <taxon>Oomycota</taxon>
        <taxon>Peronosporomycetes</taxon>
        <taxon>Pythiales</taxon>
        <taxon>Pythiaceae</taxon>
        <taxon>Pythium</taxon>
    </lineage>
</organism>
<gene>
    <name evidence="5" type="ORF">P43SY_002010</name>
</gene>
<dbReference type="InterPro" id="IPR036249">
    <property type="entry name" value="Thioredoxin-like_sf"/>
</dbReference>
<dbReference type="SUPFAM" id="SSF47616">
    <property type="entry name" value="GST C-terminal domain-like"/>
    <property type="match status" value="1"/>
</dbReference>
<dbReference type="InterPro" id="IPR010987">
    <property type="entry name" value="Glutathione-S-Trfase_C-like"/>
</dbReference>
<feature type="domain" description="GST N-terminal" evidence="3">
    <location>
        <begin position="1"/>
        <end position="80"/>
    </location>
</feature>
<dbReference type="PANTHER" id="PTHR43917:SF8">
    <property type="entry name" value="GH16740P-RELATED"/>
    <property type="match status" value="1"/>
</dbReference>
<keyword evidence="2" id="KW-0963">Cytoplasm</keyword>
<protein>
    <recommendedName>
        <fullName evidence="7">Glutathione S-transferase</fullName>
    </recommendedName>
</protein>
<feature type="domain" description="GST C-terminal" evidence="4">
    <location>
        <begin position="86"/>
        <end position="221"/>
    </location>
</feature>
<dbReference type="InterPro" id="IPR036282">
    <property type="entry name" value="Glutathione-S-Trfase_C_sf"/>
</dbReference>
<dbReference type="GO" id="GO:0004364">
    <property type="term" value="F:glutathione transferase activity"/>
    <property type="evidence" value="ECO:0007669"/>
    <property type="project" value="TreeGrafter"/>
</dbReference>
<dbReference type="Pfam" id="PF14497">
    <property type="entry name" value="GST_C_3"/>
    <property type="match status" value="1"/>
</dbReference>
<evidence type="ECO:0000259" key="4">
    <source>
        <dbReference type="PROSITE" id="PS50405"/>
    </source>
</evidence>
<evidence type="ECO:0008006" key="7">
    <source>
        <dbReference type="Google" id="ProtNLM"/>
    </source>
</evidence>
<dbReference type="PROSITE" id="PS50404">
    <property type="entry name" value="GST_NTER"/>
    <property type="match status" value="1"/>
</dbReference>
<sequence length="226" mass="26525">MTEQLYAHPVSQPALHWLCKLNDYAIEYKFVNVVKGETHTEEFKEINPMGKIPVLKDGLFVLTESHAIMIYLAEKHSWTAWYPSDPQIRARQIHEYMNWHHHYARRSSELFVNTLKSKIGQSSPAVEAVLKRKDRTLRDIFQMMEHWLRQSNGMYLLTSSHPSLADLSCYSEVAQLEAMGLLKDLDLTFPRVAVWLKRMKQLPHHDEQFAAMLKFFRKFDLVPAKL</sequence>
<dbReference type="InterPro" id="IPR051369">
    <property type="entry name" value="GST_Theta"/>
</dbReference>
<dbReference type="InterPro" id="IPR004045">
    <property type="entry name" value="Glutathione_S-Trfase_N"/>
</dbReference>
<dbReference type="EMBL" id="JAKCXM010000114">
    <property type="protein sequence ID" value="KAJ0401963.1"/>
    <property type="molecule type" value="Genomic_DNA"/>
</dbReference>
<reference evidence="5" key="1">
    <citation type="submission" date="2021-12" db="EMBL/GenBank/DDBJ databases">
        <title>Prjna785345.</title>
        <authorList>
            <person name="Rujirawat T."/>
            <person name="Krajaejun T."/>
        </authorList>
    </citation>
    <scope>NUCLEOTIDE SEQUENCE</scope>
    <source>
        <strain evidence="5">Pi057C3</strain>
    </source>
</reference>
<name>A0AAD5M4Q9_PYTIN</name>
<keyword evidence="6" id="KW-1185">Reference proteome</keyword>
<dbReference type="InterPro" id="IPR004046">
    <property type="entry name" value="GST_C"/>
</dbReference>
<evidence type="ECO:0000313" key="6">
    <source>
        <dbReference type="Proteomes" id="UP001209570"/>
    </source>
</evidence>
<dbReference type="GO" id="GO:0005737">
    <property type="term" value="C:cytoplasm"/>
    <property type="evidence" value="ECO:0007669"/>
    <property type="project" value="UniProtKB-SubCell"/>
</dbReference>
<dbReference type="GO" id="GO:0006749">
    <property type="term" value="P:glutathione metabolic process"/>
    <property type="evidence" value="ECO:0007669"/>
    <property type="project" value="TreeGrafter"/>
</dbReference>
<accession>A0AAD5M4Q9</accession>
<evidence type="ECO:0000313" key="5">
    <source>
        <dbReference type="EMBL" id="KAJ0401963.1"/>
    </source>
</evidence>
<evidence type="ECO:0000256" key="1">
    <source>
        <dbReference type="ARBA" id="ARBA00004496"/>
    </source>
</evidence>
<proteinExistence type="predicted"/>
<evidence type="ECO:0000259" key="3">
    <source>
        <dbReference type="PROSITE" id="PS50404"/>
    </source>
</evidence>
<dbReference type="Gene3D" id="1.20.1050.10">
    <property type="match status" value="1"/>
</dbReference>
<dbReference type="Proteomes" id="UP001209570">
    <property type="component" value="Unassembled WGS sequence"/>
</dbReference>
<dbReference type="AlphaFoldDB" id="A0AAD5M4Q9"/>
<dbReference type="SFLD" id="SFLDS00019">
    <property type="entry name" value="Glutathione_Transferase_(cytos"/>
    <property type="match status" value="1"/>
</dbReference>
<dbReference type="InterPro" id="IPR040079">
    <property type="entry name" value="Glutathione_S-Trfase"/>
</dbReference>
<comment type="caution">
    <text evidence="5">The sequence shown here is derived from an EMBL/GenBank/DDBJ whole genome shotgun (WGS) entry which is preliminary data.</text>
</comment>
<dbReference type="PROSITE" id="PS50405">
    <property type="entry name" value="GST_CTER"/>
    <property type="match status" value="1"/>
</dbReference>
<comment type="subcellular location">
    <subcellularLocation>
        <location evidence="1">Cytoplasm</location>
    </subcellularLocation>
</comment>
<dbReference type="SFLD" id="SFLDG00358">
    <property type="entry name" value="Main_(cytGST)"/>
    <property type="match status" value="1"/>
</dbReference>
<dbReference type="PANTHER" id="PTHR43917">
    <property type="match status" value="1"/>
</dbReference>
<dbReference type="SUPFAM" id="SSF52833">
    <property type="entry name" value="Thioredoxin-like"/>
    <property type="match status" value="1"/>
</dbReference>